<organism evidence="2 3">
    <name type="scientific">Aliarcobacter butzleri L348</name>
    <dbReference type="NCBI Taxonomy" id="1447256"/>
    <lineage>
        <taxon>Bacteria</taxon>
        <taxon>Pseudomonadati</taxon>
        <taxon>Campylobacterota</taxon>
        <taxon>Epsilonproteobacteria</taxon>
        <taxon>Campylobacterales</taxon>
        <taxon>Arcobacteraceae</taxon>
        <taxon>Aliarcobacter</taxon>
    </lineage>
</organism>
<keyword evidence="1" id="KW-0472">Membrane</keyword>
<dbReference type="GeneID" id="24305098"/>
<dbReference type="Pfam" id="PF19931">
    <property type="entry name" value="DUF6394"/>
    <property type="match status" value="1"/>
</dbReference>
<proteinExistence type="predicted"/>
<accession>A0A0G9JTH7</accession>
<dbReference type="PATRIC" id="fig|1447256.3.peg.2125"/>
<dbReference type="RefSeq" id="WP_004510461.1">
    <property type="nucleotide sequence ID" value="NZ_JAIQ01000146.1"/>
</dbReference>
<feature type="transmembrane region" description="Helical" evidence="1">
    <location>
        <begin position="30"/>
        <end position="48"/>
    </location>
</feature>
<sequence>MDWGKVIYIFFSLMSLTTTAGFLYEPNAIALFIAAGVNVISTILKLGVKNLLAAELLASSLVADLHLIPSFLVLTFTNNLPLAISLAIGAIVANAFSIALALIESAKSQDKEDF</sequence>
<evidence type="ECO:0000313" key="3">
    <source>
        <dbReference type="Proteomes" id="UP000035514"/>
    </source>
</evidence>
<name>A0A0G9JTH7_9BACT</name>
<keyword evidence="1" id="KW-1133">Transmembrane helix</keyword>
<dbReference type="EMBL" id="JAIQ01000146">
    <property type="protein sequence ID" value="KLD97593.1"/>
    <property type="molecule type" value="Genomic_DNA"/>
</dbReference>
<evidence type="ECO:0000256" key="1">
    <source>
        <dbReference type="SAM" id="Phobius"/>
    </source>
</evidence>
<reference evidence="2 3" key="1">
    <citation type="submission" date="2014-01" db="EMBL/GenBank/DDBJ databases">
        <title>Development of a Comparative Genomic Fingerprinting Assay for High Resolution Genotyping of Arcobacter butzleri.</title>
        <authorList>
            <person name="Webb A.L."/>
            <person name="Inglis G.D."/>
            <person name="Kruczkiewicz P."/>
            <person name="Selinger L.B."/>
            <person name="Taboada E.N."/>
        </authorList>
    </citation>
    <scope>NUCLEOTIDE SEQUENCE [LARGE SCALE GENOMIC DNA]</scope>
    <source>
        <strain evidence="2 3">L348</strain>
    </source>
</reference>
<comment type="caution">
    <text evidence="2">The sequence shown here is derived from an EMBL/GenBank/DDBJ whole genome shotgun (WGS) entry which is preliminary data.</text>
</comment>
<feature type="transmembrane region" description="Helical" evidence="1">
    <location>
        <begin position="82"/>
        <end position="103"/>
    </location>
</feature>
<evidence type="ECO:0000313" key="2">
    <source>
        <dbReference type="EMBL" id="KLD97593.1"/>
    </source>
</evidence>
<feature type="transmembrane region" description="Helical" evidence="1">
    <location>
        <begin position="7"/>
        <end position="24"/>
    </location>
</feature>
<dbReference type="InterPro" id="IPR045655">
    <property type="entry name" value="DUF6394"/>
</dbReference>
<dbReference type="Proteomes" id="UP000035514">
    <property type="component" value="Unassembled WGS sequence"/>
</dbReference>
<protein>
    <submittedName>
        <fullName evidence="2">Membrane protein</fullName>
    </submittedName>
</protein>
<dbReference type="AlphaFoldDB" id="A0A0G9JTH7"/>
<gene>
    <name evidence="2" type="ORF">AA20_10875</name>
</gene>
<keyword evidence="1" id="KW-0812">Transmembrane</keyword>
<feature type="transmembrane region" description="Helical" evidence="1">
    <location>
        <begin position="55"/>
        <end position="76"/>
    </location>
</feature>